<dbReference type="CDD" id="cd16449">
    <property type="entry name" value="RING-HC"/>
    <property type="match status" value="1"/>
</dbReference>
<dbReference type="InterPro" id="IPR013083">
    <property type="entry name" value="Znf_RING/FYVE/PHD"/>
</dbReference>
<dbReference type="RefSeq" id="XP_010274021.1">
    <property type="nucleotide sequence ID" value="XM_010275719.2"/>
</dbReference>
<dbReference type="KEGG" id="nnu:104609415"/>
<feature type="region of interest" description="Disordered" evidence="2">
    <location>
        <begin position="177"/>
        <end position="201"/>
    </location>
</feature>
<dbReference type="AlphaFoldDB" id="A0A1U8B3X2"/>
<dbReference type="InParanoid" id="A0A1U8B3X2"/>
<dbReference type="Gene3D" id="3.30.40.10">
    <property type="entry name" value="Zinc/RING finger domain, C3HC4 (zinc finger)"/>
    <property type="match status" value="1"/>
</dbReference>
<sequence>MDISGGGSRRKKSISEPLAVLEKSNLRDFLRVRDDDDGRKALAGLTLGAVLGCEEQRPTPASQTVHDIIKYEDSSNKKNWKSFKDRLCRSGTPRASSSSHLDAYLANSRVQISRPFPVPHSIAINAVGPTDTTIATLAEPENTPDSRADIVAEHNSSSLTMAPRLGDAIMAGWEVEGAARESEQEAPNAEAPSPTVVEAEEAPPVRVSLMALLEETDRQEGTLGALVGSGMDDDDEDEDEDDGGGEYVCCVCMVRHKGAAFVPCGHTFCRLCSRELWVSRGNCPLCNGYILEILDIF</sequence>
<dbReference type="OrthoDB" id="1711136at2759"/>
<proteinExistence type="predicted"/>
<dbReference type="OMA" id="AIMAGWE"/>
<organism evidence="4 5">
    <name type="scientific">Nelumbo nucifera</name>
    <name type="common">Sacred lotus</name>
    <dbReference type="NCBI Taxonomy" id="4432"/>
    <lineage>
        <taxon>Eukaryota</taxon>
        <taxon>Viridiplantae</taxon>
        <taxon>Streptophyta</taxon>
        <taxon>Embryophyta</taxon>
        <taxon>Tracheophyta</taxon>
        <taxon>Spermatophyta</taxon>
        <taxon>Magnoliopsida</taxon>
        <taxon>Proteales</taxon>
        <taxon>Nelumbonaceae</taxon>
        <taxon>Nelumbo</taxon>
    </lineage>
</organism>
<feature type="compositionally biased region" description="Low complexity" evidence="2">
    <location>
        <begin position="189"/>
        <end position="201"/>
    </location>
</feature>
<evidence type="ECO:0000313" key="4">
    <source>
        <dbReference type="Proteomes" id="UP000189703"/>
    </source>
</evidence>
<dbReference type="SMART" id="SM00184">
    <property type="entry name" value="RING"/>
    <property type="match status" value="1"/>
</dbReference>
<protein>
    <submittedName>
        <fullName evidence="5">Uncharacterized protein LOC104609415</fullName>
    </submittedName>
</protein>
<name>A0A1U8B3X2_NELNU</name>
<dbReference type="InterPro" id="IPR001841">
    <property type="entry name" value="Znf_RING"/>
</dbReference>
<dbReference type="Proteomes" id="UP000189703">
    <property type="component" value="Unplaced"/>
</dbReference>
<gene>
    <name evidence="5" type="primary">LOC104609415</name>
</gene>
<dbReference type="SUPFAM" id="SSF57850">
    <property type="entry name" value="RING/U-box"/>
    <property type="match status" value="1"/>
</dbReference>
<evidence type="ECO:0000256" key="1">
    <source>
        <dbReference type="PROSITE-ProRule" id="PRU00175"/>
    </source>
</evidence>
<dbReference type="eggNOG" id="ENOG502S1HQ">
    <property type="taxonomic scope" value="Eukaryota"/>
</dbReference>
<dbReference type="GO" id="GO:0008270">
    <property type="term" value="F:zinc ion binding"/>
    <property type="evidence" value="ECO:0007669"/>
    <property type="project" value="UniProtKB-KW"/>
</dbReference>
<dbReference type="PANTHER" id="PTHR46629">
    <property type="entry name" value="OS01G0917900 PROTEIN"/>
    <property type="match status" value="1"/>
</dbReference>
<keyword evidence="1" id="KW-0862">Zinc</keyword>
<keyword evidence="4" id="KW-1185">Reference proteome</keyword>
<keyword evidence="1" id="KW-0479">Metal-binding</keyword>
<evidence type="ECO:0000313" key="5">
    <source>
        <dbReference type="RefSeq" id="XP_010274021.1"/>
    </source>
</evidence>
<dbReference type="FunCoup" id="A0A1U8B3X2">
    <property type="interactions" value="25"/>
</dbReference>
<evidence type="ECO:0000259" key="3">
    <source>
        <dbReference type="PROSITE" id="PS50089"/>
    </source>
</evidence>
<evidence type="ECO:0000256" key="2">
    <source>
        <dbReference type="SAM" id="MobiDB-lite"/>
    </source>
</evidence>
<reference evidence="5" key="1">
    <citation type="submission" date="2025-08" db="UniProtKB">
        <authorList>
            <consortium name="RefSeq"/>
        </authorList>
    </citation>
    <scope>IDENTIFICATION</scope>
</reference>
<keyword evidence="1" id="KW-0863">Zinc-finger</keyword>
<accession>A0A1U8B3X2</accession>
<dbReference type="PROSITE" id="PS50089">
    <property type="entry name" value="ZF_RING_2"/>
    <property type="match status" value="1"/>
</dbReference>
<dbReference type="GeneID" id="104609415"/>
<feature type="domain" description="RING-type" evidence="3">
    <location>
        <begin position="249"/>
        <end position="287"/>
    </location>
</feature>
<dbReference type="Pfam" id="PF13920">
    <property type="entry name" value="zf-C3HC4_3"/>
    <property type="match status" value="1"/>
</dbReference>